<dbReference type="InterPro" id="IPR003593">
    <property type="entry name" value="AAA+_ATPase"/>
</dbReference>
<sequence>MAQGLTAPQDKAPQNTAPQNTPGAQPYALQLRDVWLRLGREVILRGVDLDVAVGEGVTLLGENGAGKTTLLRLLATVFGPTRGAGRVMGFDLKDSRSVREFIHLMPVDGALYPDLTCEENLAFALQMHAQTGDVAGVLERVNLTHAAERRVRYLSAGMRKRLALARAFLLARPLTLVDEPFANLDDAGRELVLELLGELRQNRQVTLIVAAHEPDLARRLAPRTLRLGAGKLVEE</sequence>
<dbReference type="PANTHER" id="PTHR42939:SF1">
    <property type="entry name" value="ABC TRANSPORTER ATP-BINDING PROTEIN ALBC-RELATED"/>
    <property type="match status" value="1"/>
</dbReference>
<dbReference type="Proteomes" id="UP000286287">
    <property type="component" value="Unassembled WGS sequence"/>
</dbReference>
<dbReference type="SUPFAM" id="SSF52540">
    <property type="entry name" value="P-loop containing nucleoside triphosphate hydrolases"/>
    <property type="match status" value="1"/>
</dbReference>
<dbReference type="GO" id="GO:0005524">
    <property type="term" value="F:ATP binding"/>
    <property type="evidence" value="ECO:0007669"/>
    <property type="project" value="UniProtKB-KW"/>
</dbReference>
<dbReference type="PROSITE" id="PS00211">
    <property type="entry name" value="ABC_TRANSPORTER_1"/>
    <property type="match status" value="1"/>
</dbReference>
<dbReference type="AlphaFoldDB" id="A0A418V5H0"/>
<dbReference type="OrthoDB" id="9800654at2"/>
<name>A0A418V5H0_9DEIO</name>
<dbReference type="Pfam" id="PF00005">
    <property type="entry name" value="ABC_tran"/>
    <property type="match status" value="1"/>
</dbReference>
<dbReference type="EMBL" id="QYUJ01000014">
    <property type="protein sequence ID" value="RJF71351.1"/>
    <property type="molecule type" value="Genomic_DNA"/>
</dbReference>
<protein>
    <submittedName>
        <fullName evidence="6">ABC transporter ATP-binding protein</fullName>
    </submittedName>
</protein>
<feature type="region of interest" description="Disordered" evidence="4">
    <location>
        <begin position="1"/>
        <end position="24"/>
    </location>
</feature>
<keyword evidence="1" id="KW-0813">Transport</keyword>
<evidence type="ECO:0000313" key="7">
    <source>
        <dbReference type="Proteomes" id="UP000286287"/>
    </source>
</evidence>
<organism evidence="6 7">
    <name type="scientific">Deinococcus cavernae</name>
    <dbReference type="NCBI Taxonomy" id="2320857"/>
    <lineage>
        <taxon>Bacteria</taxon>
        <taxon>Thermotogati</taxon>
        <taxon>Deinococcota</taxon>
        <taxon>Deinococci</taxon>
        <taxon>Deinococcales</taxon>
        <taxon>Deinococcaceae</taxon>
        <taxon>Deinococcus</taxon>
    </lineage>
</organism>
<feature type="compositionally biased region" description="Polar residues" evidence="4">
    <location>
        <begin position="12"/>
        <end position="23"/>
    </location>
</feature>
<accession>A0A418V5H0</accession>
<keyword evidence="7" id="KW-1185">Reference proteome</keyword>
<dbReference type="Gene3D" id="3.40.50.300">
    <property type="entry name" value="P-loop containing nucleotide triphosphate hydrolases"/>
    <property type="match status" value="1"/>
</dbReference>
<evidence type="ECO:0000256" key="1">
    <source>
        <dbReference type="ARBA" id="ARBA00022448"/>
    </source>
</evidence>
<evidence type="ECO:0000256" key="3">
    <source>
        <dbReference type="ARBA" id="ARBA00022840"/>
    </source>
</evidence>
<dbReference type="InterPro" id="IPR003439">
    <property type="entry name" value="ABC_transporter-like_ATP-bd"/>
</dbReference>
<reference evidence="6 7" key="1">
    <citation type="submission" date="2018-09" db="EMBL/GenBank/DDBJ databases">
        <authorList>
            <person name="Zhu H."/>
        </authorList>
    </citation>
    <scope>NUCLEOTIDE SEQUENCE [LARGE SCALE GENOMIC DNA]</scope>
    <source>
        <strain evidence="6 7">K2S05-167</strain>
    </source>
</reference>
<keyword evidence="3 6" id="KW-0067">ATP-binding</keyword>
<feature type="domain" description="ABC transporter" evidence="5">
    <location>
        <begin position="29"/>
        <end position="235"/>
    </location>
</feature>
<dbReference type="RefSeq" id="WP_119762439.1">
    <property type="nucleotide sequence ID" value="NZ_QYUJ01000014.1"/>
</dbReference>
<dbReference type="InterPro" id="IPR017871">
    <property type="entry name" value="ABC_transporter-like_CS"/>
</dbReference>
<evidence type="ECO:0000256" key="4">
    <source>
        <dbReference type="SAM" id="MobiDB-lite"/>
    </source>
</evidence>
<dbReference type="SMART" id="SM00382">
    <property type="entry name" value="AAA"/>
    <property type="match status" value="1"/>
</dbReference>
<evidence type="ECO:0000256" key="2">
    <source>
        <dbReference type="ARBA" id="ARBA00022741"/>
    </source>
</evidence>
<proteinExistence type="predicted"/>
<gene>
    <name evidence="6" type="ORF">D3875_06940</name>
</gene>
<dbReference type="InterPro" id="IPR051782">
    <property type="entry name" value="ABC_Transporter_VariousFunc"/>
</dbReference>
<keyword evidence="2" id="KW-0547">Nucleotide-binding</keyword>
<dbReference type="InterPro" id="IPR027417">
    <property type="entry name" value="P-loop_NTPase"/>
</dbReference>
<dbReference type="GO" id="GO:0016887">
    <property type="term" value="F:ATP hydrolysis activity"/>
    <property type="evidence" value="ECO:0007669"/>
    <property type="project" value="InterPro"/>
</dbReference>
<dbReference type="PANTHER" id="PTHR42939">
    <property type="entry name" value="ABC TRANSPORTER ATP-BINDING PROTEIN ALBC-RELATED"/>
    <property type="match status" value="1"/>
</dbReference>
<comment type="caution">
    <text evidence="6">The sequence shown here is derived from an EMBL/GenBank/DDBJ whole genome shotgun (WGS) entry which is preliminary data.</text>
</comment>
<dbReference type="PROSITE" id="PS50893">
    <property type="entry name" value="ABC_TRANSPORTER_2"/>
    <property type="match status" value="1"/>
</dbReference>
<evidence type="ECO:0000313" key="6">
    <source>
        <dbReference type="EMBL" id="RJF71351.1"/>
    </source>
</evidence>
<evidence type="ECO:0000259" key="5">
    <source>
        <dbReference type="PROSITE" id="PS50893"/>
    </source>
</evidence>